<evidence type="ECO:0000256" key="1">
    <source>
        <dbReference type="SAM" id="MobiDB-lite"/>
    </source>
</evidence>
<organism evidence="2 3">
    <name type="scientific">Paraburkholderia ribeironis</name>
    <dbReference type="NCBI Taxonomy" id="1247936"/>
    <lineage>
        <taxon>Bacteria</taxon>
        <taxon>Pseudomonadati</taxon>
        <taxon>Pseudomonadota</taxon>
        <taxon>Betaproteobacteria</taxon>
        <taxon>Burkholderiales</taxon>
        <taxon>Burkholderiaceae</taxon>
        <taxon>Paraburkholderia</taxon>
    </lineage>
</organism>
<protein>
    <submittedName>
        <fullName evidence="2">Uncharacterized protein</fullName>
    </submittedName>
</protein>
<sequence length="55" mass="5876">MSIKNIGSRKDAAGQPEAVMPRQHKAFADSGMLHSTRSLSLTPPALAGIAARKRF</sequence>
<proteinExistence type="predicted"/>
<feature type="region of interest" description="Disordered" evidence="1">
    <location>
        <begin position="1"/>
        <end position="21"/>
    </location>
</feature>
<gene>
    <name evidence="2" type="ORF">BN2475_90044</name>
</gene>
<reference evidence="2 3" key="1">
    <citation type="submission" date="2016-12" db="EMBL/GenBank/DDBJ databases">
        <authorList>
            <person name="Song W.-J."/>
            <person name="Kurnit D.M."/>
        </authorList>
    </citation>
    <scope>NUCLEOTIDE SEQUENCE [LARGE SCALE GENOMIC DNA]</scope>
    <source>
        <strain evidence="2 3">STM7296</strain>
    </source>
</reference>
<evidence type="ECO:0000313" key="2">
    <source>
        <dbReference type="EMBL" id="SIT36483.1"/>
    </source>
</evidence>
<evidence type="ECO:0000313" key="3">
    <source>
        <dbReference type="Proteomes" id="UP000187012"/>
    </source>
</evidence>
<keyword evidence="3" id="KW-1185">Reference proteome</keyword>
<name>A0A1N7RN34_9BURK</name>
<dbReference type="EMBL" id="CYGX02000009">
    <property type="protein sequence ID" value="SIT36483.1"/>
    <property type="molecule type" value="Genomic_DNA"/>
</dbReference>
<accession>A0A1N7RN34</accession>
<dbReference type="AlphaFoldDB" id="A0A1N7RN34"/>
<dbReference type="Proteomes" id="UP000187012">
    <property type="component" value="Unassembled WGS sequence"/>
</dbReference>
<dbReference type="STRING" id="1247936.BN2475_90044"/>